<proteinExistence type="predicted"/>
<sequence length="260" mass="27077">MIRCDIKCVSFVLCSAAFIACGGGRDGAVQEEESTGWSQAPIIRGSADNHDEVVSLYDPEGGGLCTGTIVATKQTTGYVLTAAHCCKPGSLPTLVGIGAALRTATQYPITAIKAHASYEGTGTPYDFCMVSFTDPDGNMKVIPPLPPELDTIQVGAALDAIGFGRTDTNPRVPLTDPKRLHVTYSTVDFSSNHLLAQFDAREGGTCQGDSGGPDLVTVGGKTYVYGVHSTVSGITCNGTAESGVVSKVHSWIRAYIDGAP</sequence>
<evidence type="ECO:0000313" key="5">
    <source>
        <dbReference type="Proteomes" id="UP001374803"/>
    </source>
</evidence>
<dbReference type="PROSITE" id="PS51257">
    <property type="entry name" value="PROKAR_LIPOPROTEIN"/>
    <property type="match status" value="1"/>
</dbReference>
<dbReference type="EMBL" id="CP089983">
    <property type="protein sequence ID" value="WXB06817.1"/>
    <property type="molecule type" value="Genomic_DNA"/>
</dbReference>
<dbReference type="Gene3D" id="2.40.10.10">
    <property type="entry name" value="Trypsin-like serine proteases"/>
    <property type="match status" value="1"/>
</dbReference>
<dbReference type="PROSITE" id="PS00134">
    <property type="entry name" value="TRYPSIN_HIS"/>
    <property type="match status" value="1"/>
</dbReference>
<keyword evidence="4" id="KW-0378">Hydrolase</keyword>
<dbReference type="EC" id="3.4.21.-" evidence="4"/>
<dbReference type="PROSITE" id="PS50240">
    <property type="entry name" value="TRYPSIN_DOM"/>
    <property type="match status" value="1"/>
</dbReference>
<dbReference type="InterPro" id="IPR009003">
    <property type="entry name" value="Peptidase_S1_PA"/>
</dbReference>
<evidence type="ECO:0000256" key="2">
    <source>
        <dbReference type="SAM" id="SignalP"/>
    </source>
</evidence>
<evidence type="ECO:0000259" key="3">
    <source>
        <dbReference type="PROSITE" id="PS50240"/>
    </source>
</evidence>
<evidence type="ECO:0000313" key="4">
    <source>
        <dbReference type="EMBL" id="WXB06817.1"/>
    </source>
</evidence>
<dbReference type="Pfam" id="PF00089">
    <property type="entry name" value="Trypsin"/>
    <property type="match status" value="1"/>
</dbReference>
<dbReference type="GO" id="GO:0016787">
    <property type="term" value="F:hydrolase activity"/>
    <property type="evidence" value="ECO:0007669"/>
    <property type="project" value="UniProtKB-KW"/>
</dbReference>
<keyword evidence="5" id="KW-1185">Reference proteome</keyword>
<gene>
    <name evidence="4" type="ORF">LVJ94_06165</name>
</gene>
<protein>
    <submittedName>
        <fullName evidence="4">Trypsin-like serine protease</fullName>
        <ecNumber evidence="4">3.4.21.-</ecNumber>
    </submittedName>
</protein>
<dbReference type="RefSeq" id="WP_394836475.1">
    <property type="nucleotide sequence ID" value="NZ_CP089929.1"/>
</dbReference>
<dbReference type="SUPFAM" id="SSF50494">
    <property type="entry name" value="Trypsin-like serine proteases"/>
    <property type="match status" value="1"/>
</dbReference>
<dbReference type="SMART" id="SM00020">
    <property type="entry name" value="Tryp_SPc"/>
    <property type="match status" value="1"/>
</dbReference>
<accession>A0ABZ2L7B6</accession>
<dbReference type="PANTHER" id="PTHR24276">
    <property type="entry name" value="POLYSERASE-RELATED"/>
    <property type="match status" value="1"/>
</dbReference>
<dbReference type="InterPro" id="IPR050430">
    <property type="entry name" value="Peptidase_S1"/>
</dbReference>
<dbReference type="InterPro" id="IPR018114">
    <property type="entry name" value="TRYPSIN_HIS"/>
</dbReference>
<keyword evidence="2" id="KW-0732">Signal</keyword>
<keyword evidence="1" id="KW-1015">Disulfide bond</keyword>
<feature type="chain" id="PRO_5047157164" evidence="2">
    <location>
        <begin position="20"/>
        <end position="260"/>
    </location>
</feature>
<dbReference type="InterPro" id="IPR001254">
    <property type="entry name" value="Trypsin_dom"/>
</dbReference>
<dbReference type="InterPro" id="IPR043504">
    <property type="entry name" value="Peptidase_S1_PA_chymotrypsin"/>
</dbReference>
<reference evidence="4" key="1">
    <citation type="submission" date="2021-12" db="EMBL/GenBank/DDBJ databases">
        <title>Discovery of the Pendulisporaceae a myxobacterial family with distinct sporulation behavior and unique specialized metabolism.</title>
        <authorList>
            <person name="Garcia R."/>
            <person name="Popoff A."/>
            <person name="Bader C.D."/>
            <person name="Loehr J."/>
            <person name="Walesch S."/>
            <person name="Walt C."/>
            <person name="Boldt J."/>
            <person name="Bunk B."/>
            <person name="Haeckl F.J.F.P.J."/>
            <person name="Gunesch A.P."/>
            <person name="Birkelbach J."/>
            <person name="Nuebel U."/>
            <person name="Pietschmann T."/>
            <person name="Bach T."/>
            <person name="Mueller R."/>
        </authorList>
    </citation>
    <scope>NUCLEOTIDE SEQUENCE</scope>
    <source>
        <strain evidence="4">MSr11367</strain>
    </source>
</reference>
<organism evidence="4 5">
    <name type="scientific">Pendulispora rubella</name>
    <dbReference type="NCBI Taxonomy" id="2741070"/>
    <lineage>
        <taxon>Bacteria</taxon>
        <taxon>Pseudomonadati</taxon>
        <taxon>Myxococcota</taxon>
        <taxon>Myxococcia</taxon>
        <taxon>Myxococcales</taxon>
        <taxon>Sorangiineae</taxon>
        <taxon>Pendulisporaceae</taxon>
        <taxon>Pendulispora</taxon>
    </lineage>
</organism>
<name>A0ABZ2L7B6_9BACT</name>
<feature type="domain" description="Peptidase S1" evidence="3">
    <location>
        <begin position="42"/>
        <end position="257"/>
    </location>
</feature>
<feature type="signal peptide" evidence="2">
    <location>
        <begin position="1"/>
        <end position="19"/>
    </location>
</feature>
<dbReference type="PANTHER" id="PTHR24276:SF98">
    <property type="entry name" value="FI18310P1-RELATED"/>
    <property type="match status" value="1"/>
</dbReference>
<evidence type="ECO:0000256" key="1">
    <source>
        <dbReference type="ARBA" id="ARBA00023157"/>
    </source>
</evidence>
<dbReference type="Proteomes" id="UP001374803">
    <property type="component" value="Chromosome"/>
</dbReference>